<dbReference type="AlphaFoldDB" id="G8JSE6"/>
<dbReference type="EMBL" id="CP002500">
    <property type="protein sequence ID" value="AET39668.1"/>
    <property type="molecule type" value="Genomic_DNA"/>
</dbReference>
<dbReference type="HOGENOM" id="CLU_054456_1_2_1"/>
<keyword evidence="5 7" id="KW-0808">Transferase</keyword>
<dbReference type="Pfam" id="PF01048">
    <property type="entry name" value="PNP_UDP_1"/>
    <property type="match status" value="1"/>
</dbReference>
<keyword evidence="4 7" id="KW-0328">Glycosyltransferase</keyword>
<dbReference type="GeneID" id="11470191"/>
<dbReference type="GO" id="GO:0034355">
    <property type="term" value="P:NAD+ biosynthetic process via the salvage pathway"/>
    <property type="evidence" value="ECO:0007669"/>
    <property type="project" value="EnsemblFungi"/>
</dbReference>
<evidence type="ECO:0000256" key="5">
    <source>
        <dbReference type="ARBA" id="ARBA00022679"/>
    </source>
</evidence>
<dbReference type="GO" id="GO:0004731">
    <property type="term" value="F:purine-nucleoside phosphorylase activity"/>
    <property type="evidence" value="ECO:0007669"/>
    <property type="project" value="UniProtKB-EC"/>
</dbReference>
<dbReference type="PANTHER" id="PTHR11904">
    <property type="entry name" value="METHYLTHIOADENOSINE/PURINE NUCLEOSIDE PHOSPHORYLASE"/>
    <property type="match status" value="1"/>
</dbReference>
<organism evidence="10 11">
    <name type="scientific">Eremothecium cymbalariae (strain CBS 270.75 / DBVPG 7215 / KCTC 17166 / NRRL Y-17582)</name>
    <name type="common">Yeast</name>
    <dbReference type="NCBI Taxonomy" id="931890"/>
    <lineage>
        <taxon>Eukaryota</taxon>
        <taxon>Fungi</taxon>
        <taxon>Dikarya</taxon>
        <taxon>Ascomycota</taxon>
        <taxon>Saccharomycotina</taxon>
        <taxon>Saccharomycetes</taxon>
        <taxon>Saccharomycetales</taxon>
        <taxon>Saccharomycetaceae</taxon>
        <taxon>Eremothecium</taxon>
    </lineage>
</organism>
<dbReference type="PROSITE" id="PS01240">
    <property type="entry name" value="PNP_MTAP_2"/>
    <property type="match status" value="1"/>
</dbReference>
<dbReference type="InterPro" id="IPR000845">
    <property type="entry name" value="Nucleoside_phosphorylase_d"/>
</dbReference>
<comment type="pathway">
    <text evidence="2 7">Purine metabolism; purine nucleoside salvage.</text>
</comment>
<feature type="binding site" evidence="8">
    <location>
        <begin position="98"/>
        <end position="100"/>
    </location>
    <ligand>
        <name>phosphate</name>
        <dbReference type="ChEBI" id="CHEBI:43474"/>
    </ligand>
</feature>
<dbReference type="InterPro" id="IPR011268">
    <property type="entry name" value="Purine_phosphorylase"/>
</dbReference>
<feature type="domain" description="Nucleoside phosphorylase" evidence="9">
    <location>
        <begin position="39"/>
        <end position="305"/>
    </location>
</feature>
<evidence type="ECO:0000256" key="6">
    <source>
        <dbReference type="ARBA" id="ARBA00058131"/>
    </source>
</evidence>
<feature type="binding site" evidence="8">
    <location>
        <position position="258"/>
    </location>
    <ligand>
        <name>a purine D-ribonucleoside</name>
        <dbReference type="ChEBI" id="CHEBI:142355"/>
    </ligand>
</feature>
<dbReference type="InterPro" id="IPR018099">
    <property type="entry name" value="Purine_phosphorylase-2_CS"/>
</dbReference>
<dbReference type="NCBIfam" id="TIGR01697">
    <property type="entry name" value="PNPH-PUNA-XAPA"/>
    <property type="match status" value="1"/>
</dbReference>
<dbReference type="PANTHER" id="PTHR11904:SF9">
    <property type="entry name" value="PURINE NUCLEOSIDE PHOSPHORYLASE-RELATED"/>
    <property type="match status" value="1"/>
</dbReference>
<dbReference type="STRING" id="931890.G8JSE6"/>
<comment type="similarity">
    <text evidence="3 7">Belongs to the PNP/MTAP phosphorylase family.</text>
</comment>
<dbReference type="NCBIfam" id="NF006054">
    <property type="entry name" value="PRK08202.1"/>
    <property type="match status" value="1"/>
</dbReference>
<evidence type="ECO:0000256" key="7">
    <source>
        <dbReference type="PIRNR" id="PIRNR000477"/>
    </source>
</evidence>
<dbReference type="KEGG" id="erc:Ecym_4645"/>
<dbReference type="PIRSF" id="PIRSF000477">
    <property type="entry name" value="PurNPase"/>
    <property type="match status" value="1"/>
</dbReference>
<evidence type="ECO:0000256" key="8">
    <source>
        <dbReference type="PIRSR" id="PIRSR000477-2"/>
    </source>
</evidence>
<keyword evidence="11" id="KW-1185">Reference proteome</keyword>
<evidence type="ECO:0000256" key="4">
    <source>
        <dbReference type="ARBA" id="ARBA00022676"/>
    </source>
</evidence>
<comment type="catalytic activity">
    <reaction evidence="1">
        <text>a purine D-ribonucleoside + phosphate = a purine nucleobase + alpha-D-ribose 1-phosphate</text>
        <dbReference type="Rhea" id="RHEA:19805"/>
        <dbReference type="ChEBI" id="CHEBI:26386"/>
        <dbReference type="ChEBI" id="CHEBI:43474"/>
        <dbReference type="ChEBI" id="CHEBI:57720"/>
        <dbReference type="ChEBI" id="CHEBI:142355"/>
        <dbReference type="EC" id="2.4.2.1"/>
    </reaction>
</comment>
<dbReference type="InParanoid" id="G8JSE6"/>
<dbReference type="EC" id="2.4.2.1" evidence="7"/>
<dbReference type="GO" id="GO:0047724">
    <property type="term" value="F:inosine nucleosidase activity"/>
    <property type="evidence" value="ECO:0007669"/>
    <property type="project" value="EnsemblFungi"/>
</dbReference>
<reference evidence="11" key="1">
    <citation type="journal article" date="2012" name="G3 (Bethesda)">
        <title>Pichia sorbitophila, an interspecies yeast hybrid reveals early steps of genome resolution following polyploidization.</title>
        <authorList>
            <person name="Leh Louis V."/>
            <person name="Despons L."/>
            <person name="Friedrich A."/>
            <person name="Martin T."/>
            <person name="Durrens P."/>
            <person name="Casaregola S."/>
            <person name="Neuveglise C."/>
            <person name="Fairhead C."/>
            <person name="Marck C."/>
            <person name="Cruz J.A."/>
            <person name="Straub M.L."/>
            <person name="Kugler V."/>
            <person name="Sacerdot C."/>
            <person name="Uzunov Z."/>
            <person name="Thierry A."/>
            <person name="Weiss S."/>
            <person name="Bleykasten C."/>
            <person name="De Montigny J."/>
            <person name="Jacques N."/>
            <person name="Jung P."/>
            <person name="Lemaire M."/>
            <person name="Mallet S."/>
            <person name="Morel G."/>
            <person name="Richard G.F."/>
            <person name="Sarkar A."/>
            <person name="Savel G."/>
            <person name="Schacherer J."/>
            <person name="Seret M.L."/>
            <person name="Talla E."/>
            <person name="Samson G."/>
            <person name="Jubin C."/>
            <person name="Poulain J."/>
            <person name="Vacherie B."/>
            <person name="Barbe V."/>
            <person name="Pelletier E."/>
            <person name="Sherman D.J."/>
            <person name="Westhof E."/>
            <person name="Weissenbach J."/>
            <person name="Baret P.V."/>
            <person name="Wincker P."/>
            <person name="Gaillardin C."/>
            <person name="Dujon B."/>
            <person name="Souciet J.L."/>
        </authorList>
    </citation>
    <scope>NUCLEOTIDE SEQUENCE [LARGE SCALE GENOMIC DNA]</scope>
    <source>
        <strain evidence="11">CBS 270.75 / DBVPG 7215 / KCTC 17166 / NRRL Y-17582</strain>
    </source>
</reference>
<dbReference type="Gene3D" id="3.40.50.1580">
    <property type="entry name" value="Nucleoside phosphorylase domain"/>
    <property type="match status" value="1"/>
</dbReference>
<dbReference type="GO" id="GO:0005737">
    <property type="term" value="C:cytoplasm"/>
    <property type="evidence" value="ECO:0007669"/>
    <property type="project" value="TreeGrafter"/>
</dbReference>
<dbReference type="InterPro" id="IPR035994">
    <property type="entry name" value="Nucleoside_phosphorylase_sf"/>
</dbReference>
<evidence type="ECO:0000313" key="10">
    <source>
        <dbReference type="EMBL" id="AET39668.1"/>
    </source>
</evidence>
<feature type="binding site" evidence="8">
    <location>
        <position position="44"/>
    </location>
    <ligand>
        <name>phosphate</name>
        <dbReference type="ChEBI" id="CHEBI:43474"/>
    </ligand>
</feature>
<dbReference type="Proteomes" id="UP000006790">
    <property type="component" value="Chromosome 4"/>
</dbReference>
<dbReference type="CDD" id="cd09009">
    <property type="entry name" value="PNP-EcPNPII_like"/>
    <property type="match status" value="1"/>
</dbReference>
<dbReference type="FunFam" id="3.40.50.1580:FF:000004">
    <property type="entry name" value="Purine nucleoside phosphorylase"/>
    <property type="match status" value="1"/>
</dbReference>
<dbReference type="OrthoDB" id="10261782at2759"/>
<evidence type="ECO:0000256" key="3">
    <source>
        <dbReference type="ARBA" id="ARBA00006751"/>
    </source>
</evidence>
<feature type="binding site" evidence="8">
    <location>
        <position position="216"/>
    </location>
    <ligand>
        <name>a purine D-ribonucleoside</name>
        <dbReference type="ChEBI" id="CHEBI:142355"/>
    </ligand>
</feature>
<dbReference type="GO" id="GO:0046115">
    <property type="term" value="P:guanosine catabolic process"/>
    <property type="evidence" value="ECO:0007669"/>
    <property type="project" value="EnsemblFungi"/>
</dbReference>
<evidence type="ECO:0000259" key="9">
    <source>
        <dbReference type="Pfam" id="PF01048"/>
    </source>
</evidence>
<dbReference type="eggNOG" id="KOG3984">
    <property type="taxonomic scope" value="Eukaryota"/>
</dbReference>
<dbReference type="GO" id="GO:0019358">
    <property type="term" value="P:nicotinate nucleotide salvage"/>
    <property type="evidence" value="ECO:0007669"/>
    <property type="project" value="EnsemblFungi"/>
</dbReference>
<feature type="binding site" evidence="8">
    <location>
        <position position="235"/>
    </location>
    <ligand>
        <name>phosphate</name>
        <dbReference type="ChEBI" id="CHEBI:43474"/>
    </ligand>
</feature>
<accession>G8JSE6</accession>
<dbReference type="FunCoup" id="G8JSE6">
    <property type="interactions" value="709"/>
</dbReference>
<sequence length="308" mass="33602">MSKMDIEQQNQLIKEAAAYLLKKIKSHYGSDDGFQPQALIICGSGLSGISKRLSREQKPMSIPYSEIPGFKSGTVAGHSSELVFGVMNNTPVVLMKGRLHGYEGHALHETTFPIRVLHQLGTVKTLIVTNASGGLNRKIKECELVCLNDHISLPGMTGNNALVGPNFDEYGPRFLAISDAYDFGLRKLLFQKHKELGMERKLHEGVYAHVSGPTYESRAESRFLTSLGADCVGMSTVPEVIVARHCGWKVLALSLITNVVVLDPPSSVFAENPESLTAGKADHEEVLRNGLKASADVERLLEEVVGHL</sequence>
<dbReference type="RefSeq" id="XP_003646485.1">
    <property type="nucleotide sequence ID" value="XM_003646437.1"/>
</dbReference>
<protein>
    <recommendedName>
        <fullName evidence="7">Purine nucleoside phosphorylase</fullName>
        <ecNumber evidence="7">2.4.2.1</ecNumber>
    </recommendedName>
    <alternativeName>
        <fullName evidence="7">Inosine-guanosine phosphorylase</fullName>
    </alternativeName>
</protein>
<evidence type="ECO:0000256" key="2">
    <source>
        <dbReference type="ARBA" id="ARBA00005058"/>
    </source>
</evidence>
<feature type="binding site" evidence="8">
    <location>
        <position position="78"/>
    </location>
    <ligand>
        <name>phosphate</name>
        <dbReference type="ChEBI" id="CHEBI:43474"/>
    </ligand>
</feature>
<dbReference type="UniPathway" id="UPA00606"/>
<comment type="function">
    <text evidence="6">The purine nucleoside phosphorylases catalyze the phosphorolytic breakdown of the N-glycosidic bond in the beta-(deoxy)ribonucleoside molecules, with the formation of the corresponding free purine bases and pentose-1-phosphate. Cleaves guanosine and inosine.</text>
</comment>
<dbReference type="OMA" id="EGVYAQF"/>
<dbReference type="SUPFAM" id="SSF53167">
    <property type="entry name" value="Purine and uridine phosphorylases"/>
    <property type="match status" value="1"/>
</dbReference>
<name>G8JSE6_ERECY</name>
<dbReference type="GO" id="GO:0006148">
    <property type="term" value="P:inosine catabolic process"/>
    <property type="evidence" value="ECO:0007669"/>
    <property type="project" value="EnsemblFungi"/>
</dbReference>
<evidence type="ECO:0000313" key="11">
    <source>
        <dbReference type="Proteomes" id="UP000006790"/>
    </source>
</evidence>
<dbReference type="GO" id="GO:0070635">
    <property type="term" value="F:nicotinamide riboside hydrolase activity"/>
    <property type="evidence" value="ECO:0007669"/>
    <property type="project" value="EnsemblFungi"/>
</dbReference>
<proteinExistence type="inferred from homology"/>
<evidence type="ECO:0000256" key="1">
    <source>
        <dbReference type="ARBA" id="ARBA00000755"/>
    </source>
</evidence>
<feature type="binding site" evidence="8">
    <location>
        <position position="131"/>
    </location>
    <ligand>
        <name>phosphate</name>
        <dbReference type="ChEBI" id="CHEBI:43474"/>
    </ligand>
</feature>
<gene>
    <name evidence="10" type="ordered locus">Ecym_4645</name>
</gene>